<dbReference type="EMBL" id="HBIB01006260">
    <property type="protein sequence ID" value="CAE0241699.1"/>
    <property type="molecule type" value="Transcribed_RNA"/>
</dbReference>
<organism evidence="1">
    <name type="scientific">Palpitomonas bilix</name>
    <dbReference type="NCBI Taxonomy" id="652834"/>
    <lineage>
        <taxon>Eukaryota</taxon>
        <taxon>Eukaryota incertae sedis</taxon>
    </lineage>
</organism>
<dbReference type="InterPro" id="IPR032675">
    <property type="entry name" value="LRR_dom_sf"/>
</dbReference>
<evidence type="ECO:0000313" key="1">
    <source>
        <dbReference type="EMBL" id="CAE0241699.1"/>
    </source>
</evidence>
<dbReference type="AlphaFoldDB" id="A0A7S3D006"/>
<reference evidence="1" key="1">
    <citation type="submission" date="2021-01" db="EMBL/GenBank/DDBJ databases">
        <authorList>
            <person name="Corre E."/>
            <person name="Pelletier E."/>
            <person name="Niang G."/>
            <person name="Scheremetjew M."/>
            <person name="Finn R."/>
            <person name="Kale V."/>
            <person name="Holt S."/>
            <person name="Cochrane G."/>
            <person name="Meng A."/>
            <person name="Brown T."/>
            <person name="Cohen L."/>
        </authorList>
    </citation>
    <scope>NUCLEOTIDE SEQUENCE</scope>
    <source>
        <strain evidence="1">NIES-2562</strain>
    </source>
</reference>
<proteinExistence type="predicted"/>
<gene>
    <name evidence="1" type="ORF">PBIL07802_LOCUS3861</name>
</gene>
<accession>A0A7S3D006</accession>
<dbReference type="PANTHER" id="PTHR48057">
    <property type="entry name" value="LEUCINE-RICH REPEAT SERINE/THREONINE-PROTEIN KINASE 1"/>
    <property type="match status" value="1"/>
</dbReference>
<sequence>MFVQQLRSQQQWQWPRQRQQIIKAQQAMSQQRVASSEFSKCFSSLDFDVLEEIFSDLSERECHALSSFVDQRTRDTICDAHKGTLLIAEHGGAANLHFTEGDGWQHHQLPQTLWQATACEFLSRPKERVASGGKRVRSPRMWRSAKIRGTEKHGGFALQQPGLLEDGRMIDAASHWCISTLSRDELREVRELELSEFVHAVPYVAQLEKLEKLDVAAKELGDIPDEIFDLKNLRQLGIFAKSCNVPASIENAKRVERLTLQCTELLELPQELGKLENLRFLRLDCPLLKSSLSFINTLTEIEELELRVSTNGELDIDFSKLKKLRKLVVHSGTLRALPSSLGEATSLEFIDVGSSILSLSLPSFEDLSSLTKLQRLRVNWRDFPIPSVSAKSFVGLKKLSTLIKWWDLEIVKDNASGLTQLSIHPSATAKNWVWAATYELASVMSVVQKLQLQPSSSFAYPSTSINLVVVETLNTINDVAASVAVRKQVVNSEVWNMLSTAFEFKARANFASVDDNAADLVPVVVDLSDVE</sequence>
<dbReference type="InterPro" id="IPR052595">
    <property type="entry name" value="LRRC69/RLP"/>
</dbReference>
<protein>
    <submittedName>
        <fullName evidence="1">Uncharacterized protein</fullName>
    </submittedName>
</protein>
<dbReference type="SUPFAM" id="SSF52058">
    <property type="entry name" value="L domain-like"/>
    <property type="match status" value="1"/>
</dbReference>
<name>A0A7S3D006_9EUKA</name>
<dbReference type="Gene3D" id="3.80.10.10">
    <property type="entry name" value="Ribonuclease Inhibitor"/>
    <property type="match status" value="1"/>
</dbReference>